<accession>A0ACA9N2L7</accession>
<organism evidence="1 2">
    <name type="scientific">Scutellospora calospora</name>
    <dbReference type="NCBI Taxonomy" id="85575"/>
    <lineage>
        <taxon>Eukaryota</taxon>
        <taxon>Fungi</taxon>
        <taxon>Fungi incertae sedis</taxon>
        <taxon>Mucoromycota</taxon>
        <taxon>Glomeromycotina</taxon>
        <taxon>Glomeromycetes</taxon>
        <taxon>Diversisporales</taxon>
        <taxon>Gigasporaceae</taxon>
        <taxon>Scutellospora</taxon>
    </lineage>
</organism>
<evidence type="ECO:0000313" key="2">
    <source>
        <dbReference type="Proteomes" id="UP000789860"/>
    </source>
</evidence>
<sequence length="232" mass="26490">DHQDVHYCFASVKAAREFAVLFPTFSVIVSQDDKAKKLTLSVYLIIDPSDTNDTLRKGQLSIYIRPQYKIETSLVIHMNDLYSLMNNGSFDDMLKVDNKIGPIWVLLVDGGPDENPRYLKNITQYCDIFYSFDLDYLTVRTHAPGHSVYNPVERSMASLSTKLAAIVLSINKYSTHLDSQSKVVDPELAEKNFKYADNLLCNLWNKDKIFRKPVLTEYIDTISTSASDISWE</sequence>
<proteinExistence type="predicted"/>
<dbReference type="EMBL" id="CAJVPM010019592">
    <property type="protein sequence ID" value="CAG8630559.1"/>
    <property type="molecule type" value="Genomic_DNA"/>
</dbReference>
<feature type="non-terminal residue" evidence="1">
    <location>
        <position position="1"/>
    </location>
</feature>
<keyword evidence="2" id="KW-1185">Reference proteome</keyword>
<gene>
    <name evidence="1" type="ORF">SCALOS_LOCUS7954</name>
</gene>
<comment type="caution">
    <text evidence="1">The sequence shown here is derived from an EMBL/GenBank/DDBJ whole genome shotgun (WGS) entry which is preliminary data.</text>
</comment>
<reference evidence="1" key="1">
    <citation type="submission" date="2021-06" db="EMBL/GenBank/DDBJ databases">
        <authorList>
            <person name="Kallberg Y."/>
            <person name="Tangrot J."/>
            <person name="Rosling A."/>
        </authorList>
    </citation>
    <scope>NUCLEOTIDE SEQUENCE</scope>
    <source>
        <strain evidence="1">AU212A</strain>
    </source>
</reference>
<name>A0ACA9N2L7_9GLOM</name>
<dbReference type="Proteomes" id="UP000789860">
    <property type="component" value="Unassembled WGS sequence"/>
</dbReference>
<protein>
    <submittedName>
        <fullName evidence="1">3187_t:CDS:1</fullName>
    </submittedName>
</protein>
<evidence type="ECO:0000313" key="1">
    <source>
        <dbReference type="EMBL" id="CAG8630559.1"/>
    </source>
</evidence>